<dbReference type="SMR" id="A0AAJ6N6K8"/>
<evidence type="ECO:0007829" key="2">
    <source>
        <dbReference type="PDB" id="8WOJ"/>
    </source>
</evidence>
<evidence type="ECO:0000313" key="1">
    <source>
        <dbReference type="PDB" id="8WOJ"/>
    </source>
</evidence>
<keyword evidence="2" id="KW-0002">3D-structure</keyword>
<accession>A0AAJ6N6K8</accession>
<sequence length="76" mass="9257">AFTYTFNFSLWDDLFNSLPEQFQRMRKEPWYLRRIFRSWRSGMGTSDEAVAYMRSQGLSQKAIDQFEDAYIKYRAH</sequence>
<reference evidence="2" key="1">
    <citation type="submission" date="2023-10" db="PDB data bank">
        <title>Structure of RxLR121 effector from phytophthora capsici.</title>
        <authorList>
            <person name="Yang C.C."/>
            <person name="Zhang X.G."/>
        </authorList>
    </citation>
    <scope>X-RAY CRYSTALLOGRAPHY (1.77 ANGSTROMS)</scope>
</reference>
<organism evidence="1">
    <name type="scientific">Phytophthora capsici LT1534</name>
    <dbReference type="NCBI Taxonomy" id="763924"/>
    <lineage>
        <taxon>Eukaryota</taxon>
        <taxon>Sar</taxon>
        <taxon>Stramenopiles</taxon>
        <taxon>Oomycota</taxon>
        <taxon>Peronosporomycetes</taxon>
        <taxon>Peronosporales</taxon>
        <taxon>Peronosporaceae</taxon>
        <taxon>Phytophthora</taxon>
    </lineage>
</organism>
<protein>
    <submittedName>
        <fullName evidence="1">RxLR121 effector</fullName>
    </submittedName>
</protein>
<dbReference type="PDB" id="8WOJ">
    <property type="method" value="X-ray"/>
    <property type="resolution" value="1.77 A"/>
    <property type="chains" value="A/B=1-76"/>
</dbReference>
<dbReference type="AlphaFoldDB" id="A0AAJ6N6K8"/>
<name>A0AAJ6N6K8_PHYCP</name>
<proteinExistence type="evidence at protein level"/>